<feature type="region of interest" description="Disordered" evidence="4">
    <location>
        <begin position="104"/>
        <end position="159"/>
    </location>
</feature>
<dbReference type="InterPro" id="IPR000119">
    <property type="entry name" value="Hist_DNA-bd"/>
</dbReference>
<dbReference type="InterPro" id="IPR036779">
    <property type="entry name" value="LysM_dom_sf"/>
</dbReference>
<dbReference type="GO" id="GO:0030527">
    <property type="term" value="F:structural constituent of chromatin"/>
    <property type="evidence" value="ECO:0007669"/>
    <property type="project" value="InterPro"/>
</dbReference>
<dbReference type="EMBL" id="FMMM01000078">
    <property type="protein sequence ID" value="SCQ24210.1"/>
    <property type="molecule type" value="Genomic_DNA"/>
</dbReference>
<name>A0A1D3UVI4_TANFO</name>
<sequence length="463" mass="51296">MDEKLSIYDIAEILTAKTGREKADIETFIETLIAVINDVITHNGVVRIKGIGSFKVIPVKERESIHVNTGERIVIPAHHKLSFLPDKILKEKINRPFAFFEAIETNETENNETASSGLSNDDEEDENDEPITAEEPVQKPVREVTKATEDIAPKTEENPAPLLVLPSEDEIKEGYKMTDKEIEKEPDDGPSEERAIGSHRASAANRETLQKSTIIPIKQEIMSENNERKEQHVNETPKSHPVAKPVVKKKKKETSNTSLYVILALLLLLLGVGIFYYFYYDRLSYNEFNSTTQHTQTTDDSFLLPGDSAAVQESEKSENVDTSGVTASGTNESTATSPVASTSSTRKEQTASTASTSSKKTTPQQTKPTTDTSTSSDHNVMARVKVASGERLTLLAQKYYGNKVFWVYIYDFNKAKIPDPDRVPAGMEILIPAKEVYAINAQSSASIAQAKELQSKIMANKTK</sequence>
<organism evidence="6 7">
    <name type="scientific">Tannerella forsythia</name>
    <name type="common">Bacteroides forsythus</name>
    <dbReference type="NCBI Taxonomy" id="28112"/>
    <lineage>
        <taxon>Bacteria</taxon>
        <taxon>Pseudomonadati</taxon>
        <taxon>Bacteroidota</taxon>
        <taxon>Bacteroidia</taxon>
        <taxon>Bacteroidales</taxon>
        <taxon>Tannerellaceae</taxon>
        <taxon>Tannerella</taxon>
    </lineage>
</organism>
<evidence type="ECO:0000313" key="7">
    <source>
        <dbReference type="Proteomes" id="UP000182057"/>
    </source>
</evidence>
<evidence type="ECO:0000256" key="2">
    <source>
        <dbReference type="ARBA" id="ARBA00023125"/>
    </source>
</evidence>
<feature type="compositionally biased region" description="Acidic residues" evidence="4">
    <location>
        <begin position="120"/>
        <end position="132"/>
    </location>
</feature>
<dbReference type="Gene3D" id="4.10.520.10">
    <property type="entry name" value="IHF-like DNA-binding proteins"/>
    <property type="match status" value="1"/>
</dbReference>
<dbReference type="SUPFAM" id="SSF47729">
    <property type="entry name" value="IHF-like DNA-binding proteins"/>
    <property type="match status" value="1"/>
</dbReference>
<dbReference type="Proteomes" id="UP000182057">
    <property type="component" value="Unassembled WGS sequence"/>
</dbReference>
<dbReference type="PANTHER" id="PTHR33175:SF2">
    <property type="entry name" value="INTEGRATION HOST FACTOR SUBUNIT ALPHA"/>
    <property type="match status" value="1"/>
</dbReference>
<dbReference type="RefSeq" id="WP_074450211.1">
    <property type="nucleotide sequence ID" value="NZ_FMMM01000078.1"/>
</dbReference>
<dbReference type="GO" id="GO:0005829">
    <property type="term" value="C:cytosol"/>
    <property type="evidence" value="ECO:0007669"/>
    <property type="project" value="TreeGrafter"/>
</dbReference>
<proteinExistence type="inferred from homology"/>
<evidence type="ECO:0000256" key="4">
    <source>
        <dbReference type="SAM" id="MobiDB-lite"/>
    </source>
</evidence>
<keyword evidence="5" id="KW-1133">Transmembrane helix</keyword>
<comment type="similarity">
    <text evidence="1 3">Belongs to the bacterial histone-like protein family.</text>
</comment>
<dbReference type="Pfam" id="PF00216">
    <property type="entry name" value="Bac_DNA_binding"/>
    <property type="match status" value="1"/>
</dbReference>
<feature type="region of interest" description="Disordered" evidence="4">
    <location>
        <begin position="310"/>
        <end position="378"/>
    </location>
</feature>
<evidence type="ECO:0000313" key="6">
    <source>
        <dbReference type="EMBL" id="SCQ24210.1"/>
    </source>
</evidence>
<evidence type="ECO:0000256" key="1">
    <source>
        <dbReference type="ARBA" id="ARBA00010529"/>
    </source>
</evidence>
<keyword evidence="5" id="KW-0472">Membrane</keyword>
<dbReference type="InterPro" id="IPR010992">
    <property type="entry name" value="IHF-like_DNA-bd_dom_sf"/>
</dbReference>
<evidence type="ECO:0000256" key="5">
    <source>
        <dbReference type="SAM" id="Phobius"/>
    </source>
</evidence>
<gene>
    <name evidence="6" type="ORF">TFUB20_02365</name>
</gene>
<keyword evidence="5" id="KW-0812">Transmembrane</keyword>
<feature type="compositionally biased region" description="Low complexity" evidence="4">
    <location>
        <begin position="333"/>
        <end position="377"/>
    </location>
</feature>
<dbReference type="OrthoDB" id="9811567at2"/>
<feature type="region of interest" description="Disordered" evidence="4">
    <location>
        <begin position="226"/>
        <end position="250"/>
    </location>
</feature>
<feature type="compositionally biased region" description="Polar residues" evidence="4">
    <location>
        <begin position="320"/>
        <end position="332"/>
    </location>
</feature>
<keyword evidence="2 6" id="KW-0238">DNA-binding</keyword>
<reference evidence="6 7" key="1">
    <citation type="submission" date="2016-09" db="EMBL/GenBank/DDBJ databases">
        <authorList>
            <person name="Capua I."/>
            <person name="De Benedictis P."/>
            <person name="Joannis T."/>
            <person name="Lombin L.H."/>
            <person name="Cattoli G."/>
        </authorList>
    </citation>
    <scope>NUCLEOTIDE SEQUENCE [LARGE SCALE GENOMIC DNA]</scope>
    <source>
        <strain evidence="6 7">UB20</strain>
    </source>
</reference>
<dbReference type="AlphaFoldDB" id="A0A1D3UVI4"/>
<feature type="compositionally biased region" description="Basic and acidic residues" evidence="4">
    <location>
        <begin position="226"/>
        <end position="238"/>
    </location>
</feature>
<dbReference type="Gene3D" id="3.10.350.10">
    <property type="entry name" value="LysM domain"/>
    <property type="match status" value="1"/>
</dbReference>
<accession>A0A1D3UVI4</accession>
<dbReference type="SMART" id="SM00411">
    <property type="entry name" value="BHL"/>
    <property type="match status" value="1"/>
</dbReference>
<dbReference type="PANTHER" id="PTHR33175">
    <property type="entry name" value="DNA-BINDING PROTEIN HU"/>
    <property type="match status" value="1"/>
</dbReference>
<feature type="region of interest" description="Disordered" evidence="4">
    <location>
        <begin position="179"/>
        <end position="210"/>
    </location>
</feature>
<protein>
    <submittedName>
        <fullName evidence="6">DNA-binding protein HU</fullName>
    </submittedName>
</protein>
<feature type="transmembrane region" description="Helical" evidence="5">
    <location>
        <begin position="258"/>
        <end position="279"/>
    </location>
</feature>
<evidence type="ECO:0000256" key="3">
    <source>
        <dbReference type="RuleBase" id="RU003939"/>
    </source>
</evidence>
<dbReference type="GO" id="GO:0003677">
    <property type="term" value="F:DNA binding"/>
    <property type="evidence" value="ECO:0007669"/>
    <property type="project" value="UniProtKB-KW"/>
</dbReference>
<feature type="compositionally biased region" description="Basic and acidic residues" evidence="4">
    <location>
        <begin position="136"/>
        <end position="157"/>
    </location>
</feature>
<dbReference type="CDD" id="cd13832">
    <property type="entry name" value="IHF"/>
    <property type="match status" value="1"/>
</dbReference>